<feature type="domain" description="VanZ-like" evidence="2">
    <location>
        <begin position="53"/>
        <end position="144"/>
    </location>
</feature>
<feature type="transmembrane region" description="Helical" evidence="1">
    <location>
        <begin position="16"/>
        <end position="42"/>
    </location>
</feature>
<dbReference type="NCBIfam" id="NF037970">
    <property type="entry name" value="vanZ_1"/>
    <property type="match status" value="1"/>
</dbReference>
<gene>
    <name evidence="3" type="ORF">LCGC14_0020880</name>
</gene>
<dbReference type="PANTHER" id="PTHR28008">
    <property type="entry name" value="DOMAIN PROTEIN, PUTATIVE (AFU_ORTHOLOGUE AFUA_3G10980)-RELATED"/>
    <property type="match status" value="1"/>
</dbReference>
<feature type="transmembrane region" description="Helical" evidence="1">
    <location>
        <begin position="66"/>
        <end position="88"/>
    </location>
</feature>
<feature type="transmembrane region" description="Helical" evidence="1">
    <location>
        <begin position="95"/>
        <end position="118"/>
    </location>
</feature>
<comment type="caution">
    <text evidence="3">The sequence shown here is derived from an EMBL/GenBank/DDBJ whole genome shotgun (WGS) entry which is preliminary data.</text>
</comment>
<proteinExistence type="predicted"/>
<feature type="transmembrane region" description="Helical" evidence="1">
    <location>
        <begin position="124"/>
        <end position="145"/>
    </location>
</feature>
<keyword evidence="1" id="KW-0812">Transmembrane</keyword>
<evidence type="ECO:0000313" key="3">
    <source>
        <dbReference type="EMBL" id="KKO10608.1"/>
    </source>
</evidence>
<organism evidence="3">
    <name type="scientific">marine sediment metagenome</name>
    <dbReference type="NCBI Taxonomy" id="412755"/>
    <lineage>
        <taxon>unclassified sequences</taxon>
        <taxon>metagenomes</taxon>
        <taxon>ecological metagenomes</taxon>
    </lineage>
</organism>
<dbReference type="Pfam" id="PF04892">
    <property type="entry name" value="VanZ"/>
    <property type="match status" value="1"/>
</dbReference>
<dbReference type="PANTHER" id="PTHR28008:SF1">
    <property type="entry name" value="DOMAIN PROTEIN, PUTATIVE (AFU_ORTHOLOGUE AFUA_3G10980)-RELATED"/>
    <property type="match status" value="1"/>
</dbReference>
<dbReference type="EMBL" id="LAZR01000004">
    <property type="protein sequence ID" value="KKO10608.1"/>
    <property type="molecule type" value="Genomic_DNA"/>
</dbReference>
<accession>A0A0F9WDU5</accession>
<evidence type="ECO:0000259" key="2">
    <source>
        <dbReference type="Pfam" id="PF04892"/>
    </source>
</evidence>
<sequence length="157" mass="16871">MQSQHIEHGTVRFKHAAWLALLLTAIVLLTPGAVLDAVQVFIEPTLNALRHWKNSWWPWPVPDATGGGLAVDKIIHALLFAVCGVLAARSWRNTLSLASIALLLVLFGALTEIAQTAIPGRGMSLGDLVADMVGVLAGIGIWQWIGPTRQRTGRGIS</sequence>
<dbReference type="InterPro" id="IPR006976">
    <property type="entry name" value="VanZ-like"/>
</dbReference>
<dbReference type="AlphaFoldDB" id="A0A0F9WDU5"/>
<keyword evidence="1" id="KW-0472">Membrane</keyword>
<protein>
    <recommendedName>
        <fullName evidence="2">VanZ-like domain-containing protein</fullName>
    </recommendedName>
</protein>
<keyword evidence="1" id="KW-1133">Transmembrane helix</keyword>
<reference evidence="3" key="1">
    <citation type="journal article" date="2015" name="Nature">
        <title>Complex archaea that bridge the gap between prokaryotes and eukaryotes.</title>
        <authorList>
            <person name="Spang A."/>
            <person name="Saw J.H."/>
            <person name="Jorgensen S.L."/>
            <person name="Zaremba-Niedzwiedzka K."/>
            <person name="Martijn J."/>
            <person name="Lind A.E."/>
            <person name="van Eijk R."/>
            <person name="Schleper C."/>
            <person name="Guy L."/>
            <person name="Ettema T.J."/>
        </authorList>
    </citation>
    <scope>NUCLEOTIDE SEQUENCE</scope>
</reference>
<name>A0A0F9WDU5_9ZZZZ</name>
<evidence type="ECO:0000256" key="1">
    <source>
        <dbReference type="SAM" id="Phobius"/>
    </source>
</evidence>